<gene>
    <name evidence="3" type="ORF">STARVERO_04599</name>
</gene>
<evidence type="ECO:0000256" key="1">
    <source>
        <dbReference type="SAM" id="Coils"/>
    </source>
</evidence>
<feature type="compositionally biased region" description="Polar residues" evidence="2">
    <location>
        <begin position="169"/>
        <end position="191"/>
    </location>
</feature>
<dbReference type="AlphaFoldDB" id="A0A5S9R7A6"/>
<sequence>MDALVAKKSKGEALAPTEQEAVDKDPELKKDVEAGMRGAHRAAFAAQNRVQSLEQQRAAAQREVDGGTQYARGWLNTIEQELAAARAELDRLMSLPGAKEAMATSMQGVANAVATEGEQAVQEASSIADRIRSLFNFTVTPTISPQFAPGSVGAPAKEGAPVPLPPSKPKQTSSISNSRSFAQTNHITVNGASDPRRSARAIDRQLARLGSGAGALNDTVG</sequence>
<feature type="coiled-coil region" evidence="1">
    <location>
        <begin position="43"/>
        <end position="95"/>
    </location>
</feature>
<proteinExistence type="predicted"/>
<keyword evidence="1" id="KW-0175">Coiled coil</keyword>
<dbReference type="Proteomes" id="UP000433050">
    <property type="component" value="Unassembled WGS sequence"/>
</dbReference>
<name>A0A5S9R7A6_9HYPH</name>
<evidence type="ECO:0000313" key="3">
    <source>
        <dbReference type="EMBL" id="CAA0130327.1"/>
    </source>
</evidence>
<reference evidence="3 4" key="1">
    <citation type="submission" date="2019-12" db="EMBL/GenBank/DDBJ databases">
        <authorList>
            <person name="Reyes-Prieto M."/>
        </authorList>
    </citation>
    <scope>NUCLEOTIDE SEQUENCE [LARGE SCALE GENOMIC DNA]</scope>
    <source>
        <strain evidence="3">HF14-78462</strain>
    </source>
</reference>
<accession>A0A5S9R7A6</accession>
<feature type="region of interest" description="Disordered" evidence="2">
    <location>
        <begin position="148"/>
        <end position="200"/>
    </location>
</feature>
<feature type="region of interest" description="Disordered" evidence="2">
    <location>
        <begin position="1"/>
        <end position="28"/>
    </location>
</feature>
<organism evidence="3 4">
    <name type="scientific">Starkeya nomas</name>
    <dbReference type="NCBI Taxonomy" id="2666134"/>
    <lineage>
        <taxon>Bacteria</taxon>
        <taxon>Pseudomonadati</taxon>
        <taxon>Pseudomonadota</taxon>
        <taxon>Alphaproteobacteria</taxon>
        <taxon>Hyphomicrobiales</taxon>
        <taxon>Xanthobacteraceae</taxon>
        <taxon>Starkeya</taxon>
    </lineage>
</organism>
<dbReference type="EMBL" id="CACSAS010000049">
    <property type="protein sequence ID" value="CAA0130327.1"/>
    <property type="molecule type" value="Genomic_DNA"/>
</dbReference>
<evidence type="ECO:0000256" key="2">
    <source>
        <dbReference type="SAM" id="MobiDB-lite"/>
    </source>
</evidence>
<protein>
    <submittedName>
        <fullName evidence="3">Uncharacterized protein</fullName>
    </submittedName>
</protein>
<keyword evidence="4" id="KW-1185">Reference proteome</keyword>
<evidence type="ECO:0000313" key="4">
    <source>
        <dbReference type="Proteomes" id="UP000433050"/>
    </source>
</evidence>